<reference evidence="8" key="1">
    <citation type="journal article" date="2021" name="IMA Fungus">
        <title>Genomic characterization of three marine fungi, including Emericellopsis atlantica sp. nov. with signatures of a generalist lifestyle and marine biomass degradation.</title>
        <authorList>
            <person name="Hagestad O.C."/>
            <person name="Hou L."/>
            <person name="Andersen J.H."/>
            <person name="Hansen E.H."/>
            <person name="Altermark B."/>
            <person name="Li C."/>
            <person name="Kuhnert E."/>
            <person name="Cox R.J."/>
            <person name="Crous P.W."/>
            <person name="Spatafora J.W."/>
            <person name="Lail K."/>
            <person name="Amirebrahimi M."/>
            <person name="Lipzen A."/>
            <person name="Pangilinan J."/>
            <person name="Andreopoulos W."/>
            <person name="Hayes R.D."/>
            <person name="Ng V."/>
            <person name="Grigoriev I.V."/>
            <person name="Jackson S.A."/>
            <person name="Sutton T.D.S."/>
            <person name="Dobson A.D.W."/>
            <person name="Rama T."/>
        </authorList>
    </citation>
    <scope>NUCLEOTIDE SEQUENCE</scope>
    <source>
        <strain evidence="8">TRa3180A</strain>
    </source>
</reference>
<comment type="subcellular location">
    <subcellularLocation>
        <location evidence="1">Membrane</location>
        <topology evidence="1">Multi-pass membrane protein</topology>
    </subcellularLocation>
</comment>
<feature type="transmembrane region" description="Helical" evidence="7">
    <location>
        <begin position="366"/>
        <end position="388"/>
    </location>
</feature>
<gene>
    <name evidence="8" type="ORF">BJ878DRAFT_534021</name>
</gene>
<dbReference type="PANTHER" id="PTHR23504">
    <property type="entry name" value="MAJOR FACILITATOR SUPERFAMILY DOMAIN-CONTAINING PROTEIN 10"/>
    <property type="match status" value="1"/>
</dbReference>
<name>A0A9P7Z5H4_9HELO</name>
<keyword evidence="3 7" id="KW-0812">Transmembrane</keyword>
<evidence type="ECO:0000256" key="3">
    <source>
        <dbReference type="ARBA" id="ARBA00022692"/>
    </source>
</evidence>
<feature type="transmembrane region" description="Helical" evidence="7">
    <location>
        <begin position="304"/>
        <end position="325"/>
    </location>
</feature>
<dbReference type="InterPro" id="IPR036259">
    <property type="entry name" value="MFS_trans_sf"/>
</dbReference>
<evidence type="ECO:0000256" key="4">
    <source>
        <dbReference type="ARBA" id="ARBA00022989"/>
    </source>
</evidence>
<evidence type="ECO:0000256" key="6">
    <source>
        <dbReference type="SAM" id="MobiDB-lite"/>
    </source>
</evidence>
<feature type="compositionally biased region" description="Polar residues" evidence="6">
    <location>
        <begin position="1"/>
        <end position="12"/>
    </location>
</feature>
<dbReference type="GO" id="GO:0016020">
    <property type="term" value="C:membrane"/>
    <property type="evidence" value="ECO:0007669"/>
    <property type="project" value="UniProtKB-SubCell"/>
</dbReference>
<feature type="transmembrane region" description="Helical" evidence="7">
    <location>
        <begin position="264"/>
        <end position="283"/>
    </location>
</feature>
<feature type="transmembrane region" description="Helical" evidence="7">
    <location>
        <begin position="96"/>
        <end position="118"/>
    </location>
</feature>
<sequence>MASSPVVSNSAKPSIEDETTPLLVSTGVDPSRPEQDELLSHQNNGAGNENYDKPLPKMQIALLCFARLPEAIAYFSIFPFINEMVEVVGGVNQKDVGFYTGVIESLFSVIVMFTMIPWGRASDKFGRKPVLVVSLVGVSLATAAFGFCTKICTVRTMISENSTSRTQARAFSWFSFSNNLGIFLGPFIGGVLSNPATEYPRVFGKIQLLRNFPYALPTLITGVIGALALIATILFTKETLTLDLRTSHKASTPMSSWKLVKSPGVAPVIFIYGHVMLLAYAYTSIANIFQYTSANLGGFGFSHFRIAMFVALTGVAQSLWTLVAFPTLQHRFGTGGLLRGCAFIWPLGFAMMPLCNVLLRRHWPAGFWILAPIANIVSSGASMAFTGVQLMLNDIAPSHATLGTLNGIALPVDAGLRAVAPSLFASIFAIGVRTQVLWGYLIWMVLIALAILLSLALRWLPAKAEGNVKQTNGNDA</sequence>
<protein>
    <submittedName>
        <fullName evidence="8">MFS transporter</fullName>
    </submittedName>
</protein>
<dbReference type="Pfam" id="PF07690">
    <property type="entry name" value="MFS_1"/>
    <property type="match status" value="1"/>
</dbReference>
<feature type="transmembrane region" description="Helical" evidence="7">
    <location>
        <begin position="408"/>
        <end position="430"/>
    </location>
</feature>
<evidence type="ECO:0000256" key="5">
    <source>
        <dbReference type="ARBA" id="ARBA00023136"/>
    </source>
</evidence>
<feature type="transmembrane region" description="Helical" evidence="7">
    <location>
        <begin position="130"/>
        <end position="158"/>
    </location>
</feature>
<dbReference type="OrthoDB" id="419616at2759"/>
<feature type="region of interest" description="Disordered" evidence="6">
    <location>
        <begin position="1"/>
        <end position="51"/>
    </location>
</feature>
<keyword evidence="9" id="KW-1185">Reference proteome</keyword>
<feature type="transmembrane region" description="Helical" evidence="7">
    <location>
        <begin position="337"/>
        <end position="359"/>
    </location>
</feature>
<keyword evidence="4 7" id="KW-1133">Transmembrane helix</keyword>
<evidence type="ECO:0000313" key="9">
    <source>
        <dbReference type="Proteomes" id="UP000887226"/>
    </source>
</evidence>
<accession>A0A9P7Z5H4</accession>
<dbReference type="EMBL" id="MU253856">
    <property type="protein sequence ID" value="KAG9245270.1"/>
    <property type="molecule type" value="Genomic_DNA"/>
</dbReference>
<dbReference type="AlphaFoldDB" id="A0A9P7Z5H4"/>
<evidence type="ECO:0000256" key="1">
    <source>
        <dbReference type="ARBA" id="ARBA00004141"/>
    </source>
</evidence>
<organism evidence="8 9">
    <name type="scientific">Calycina marina</name>
    <dbReference type="NCBI Taxonomy" id="1763456"/>
    <lineage>
        <taxon>Eukaryota</taxon>
        <taxon>Fungi</taxon>
        <taxon>Dikarya</taxon>
        <taxon>Ascomycota</taxon>
        <taxon>Pezizomycotina</taxon>
        <taxon>Leotiomycetes</taxon>
        <taxon>Helotiales</taxon>
        <taxon>Pezizellaceae</taxon>
        <taxon>Calycina</taxon>
    </lineage>
</organism>
<proteinExistence type="predicted"/>
<feature type="transmembrane region" description="Helical" evidence="7">
    <location>
        <begin position="170"/>
        <end position="193"/>
    </location>
</feature>
<dbReference type="InterPro" id="IPR011701">
    <property type="entry name" value="MFS"/>
</dbReference>
<comment type="caution">
    <text evidence="8">The sequence shown here is derived from an EMBL/GenBank/DDBJ whole genome shotgun (WGS) entry which is preliminary data.</text>
</comment>
<evidence type="ECO:0000256" key="2">
    <source>
        <dbReference type="ARBA" id="ARBA00022448"/>
    </source>
</evidence>
<dbReference type="GO" id="GO:0022857">
    <property type="term" value="F:transmembrane transporter activity"/>
    <property type="evidence" value="ECO:0007669"/>
    <property type="project" value="InterPro"/>
</dbReference>
<dbReference type="Proteomes" id="UP000887226">
    <property type="component" value="Unassembled WGS sequence"/>
</dbReference>
<evidence type="ECO:0000313" key="8">
    <source>
        <dbReference type="EMBL" id="KAG9245270.1"/>
    </source>
</evidence>
<evidence type="ECO:0000256" key="7">
    <source>
        <dbReference type="SAM" id="Phobius"/>
    </source>
</evidence>
<feature type="transmembrane region" description="Helical" evidence="7">
    <location>
        <begin position="437"/>
        <end position="460"/>
    </location>
</feature>
<dbReference type="SUPFAM" id="SSF103473">
    <property type="entry name" value="MFS general substrate transporter"/>
    <property type="match status" value="1"/>
</dbReference>
<dbReference type="PANTHER" id="PTHR23504:SF3">
    <property type="entry name" value="MAJOR FACILITATOR SUPERFAMILY (MFS) PROFILE DOMAIN-CONTAINING PROTEIN"/>
    <property type="match status" value="1"/>
</dbReference>
<dbReference type="Gene3D" id="1.20.1250.20">
    <property type="entry name" value="MFS general substrate transporter like domains"/>
    <property type="match status" value="1"/>
</dbReference>
<keyword evidence="5 7" id="KW-0472">Membrane</keyword>
<feature type="transmembrane region" description="Helical" evidence="7">
    <location>
        <begin position="214"/>
        <end position="235"/>
    </location>
</feature>
<keyword evidence="2" id="KW-0813">Transport</keyword>
<feature type="transmembrane region" description="Helical" evidence="7">
    <location>
        <begin position="60"/>
        <end position="81"/>
    </location>
</feature>